<evidence type="ECO:0000256" key="2">
    <source>
        <dbReference type="ARBA" id="ARBA00022741"/>
    </source>
</evidence>
<dbReference type="RefSeq" id="WP_062412082.1">
    <property type="nucleotide sequence ID" value="NZ_JAJCIO010000010.1"/>
</dbReference>
<evidence type="ECO:0000313" key="6">
    <source>
        <dbReference type="EMBL" id="MCQ5342754.1"/>
    </source>
</evidence>
<reference evidence="6 7" key="1">
    <citation type="submission" date="2022-06" db="EMBL/GenBank/DDBJ databases">
        <title>Isolation of gut microbiota from human fecal samples.</title>
        <authorList>
            <person name="Pamer E.G."/>
            <person name="Barat B."/>
            <person name="Waligurski E."/>
            <person name="Medina S."/>
            <person name="Paddock L."/>
            <person name="Mostad J."/>
        </authorList>
    </citation>
    <scope>NUCLEOTIDE SEQUENCE [LARGE SCALE GENOMIC DNA]</scope>
    <source>
        <strain evidence="6 7">DFI.1.1</strain>
    </source>
</reference>
<accession>A0ABT1SSH7</accession>
<evidence type="ECO:0000256" key="1">
    <source>
        <dbReference type="ARBA" id="ARBA00022679"/>
    </source>
</evidence>
<organism evidence="6 7">
    <name type="scientific">Megasphaera massiliensis</name>
    <dbReference type="NCBI Taxonomy" id="1232428"/>
    <lineage>
        <taxon>Bacteria</taxon>
        <taxon>Bacillati</taxon>
        <taxon>Bacillota</taxon>
        <taxon>Negativicutes</taxon>
        <taxon>Veillonellales</taxon>
        <taxon>Veillonellaceae</taxon>
        <taxon>Megasphaera</taxon>
    </lineage>
</organism>
<dbReference type="InterPro" id="IPR020568">
    <property type="entry name" value="Ribosomal_Su5_D2-typ_SF"/>
</dbReference>
<evidence type="ECO:0000256" key="4">
    <source>
        <dbReference type="ARBA" id="ARBA00022840"/>
    </source>
</evidence>
<protein>
    <submittedName>
        <fullName evidence="6">GHMP kinase</fullName>
    </submittedName>
</protein>
<gene>
    <name evidence="6" type="ORF">NE675_06865</name>
</gene>
<dbReference type="PANTHER" id="PTHR43527:SF1">
    <property type="entry name" value="L-THREONINE KINASE"/>
    <property type="match status" value="1"/>
</dbReference>
<dbReference type="Gene3D" id="3.30.230.10">
    <property type="match status" value="1"/>
</dbReference>
<dbReference type="SUPFAM" id="SSF54211">
    <property type="entry name" value="Ribosomal protein S5 domain 2-like"/>
    <property type="match status" value="1"/>
</dbReference>
<dbReference type="InterPro" id="IPR014721">
    <property type="entry name" value="Ribsml_uS5_D2-typ_fold_subgr"/>
</dbReference>
<keyword evidence="7" id="KW-1185">Reference proteome</keyword>
<dbReference type="PANTHER" id="PTHR43527">
    <property type="entry name" value="4-DIPHOSPHOCYTIDYL-2-C-METHYL-D-ERYTHRITOL KINASE, CHLOROPLASTIC"/>
    <property type="match status" value="1"/>
</dbReference>
<proteinExistence type="predicted"/>
<dbReference type="GO" id="GO:0016301">
    <property type="term" value="F:kinase activity"/>
    <property type="evidence" value="ECO:0007669"/>
    <property type="project" value="UniProtKB-KW"/>
</dbReference>
<keyword evidence="3 6" id="KW-0418">Kinase</keyword>
<keyword evidence="4" id="KW-0067">ATP-binding</keyword>
<dbReference type="EMBL" id="JANGEW010000011">
    <property type="protein sequence ID" value="MCQ5342754.1"/>
    <property type="molecule type" value="Genomic_DNA"/>
</dbReference>
<evidence type="ECO:0000313" key="7">
    <source>
        <dbReference type="Proteomes" id="UP001206692"/>
    </source>
</evidence>
<sequence length="285" mass="29780">MELIVRVPGSCGEIMQGSWQGEPFLVTCPIDRYSTVTIRPGTGQLLGGGTKAETAFALAKTYCRAANLAYDFILTSALPQGKGMASSSADVCAVLAAVGLVSGRQLSEQEIGRLAASIEPTDGIFCRGLAVINPDTGIIKTVLGPVPKLSIAVFDAGGTVDTVAFHERGRRGLSDSKAIEAGMALLQQPLTPERVGKAATCSALANQVLLEKPNFPAFVKAAFEKPGVVGVNTAHSGTVAGVFFTEGEGLDVEEGLVRPLAAAFPGWTYVDTVHLQEGGIFMERR</sequence>
<keyword evidence="2" id="KW-0547">Nucleotide-binding</keyword>
<keyword evidence="1" id="KW-0808">Transferase</keyword>
<evidence type="ECO:0000259" key="5">
    <source>
        <dbReference type="Pfam" id="PF00288"/>
    </source>
</evidence>
<dbReference type="Pfam" id="PF00288">
    <property type="entry name" value="GHMP_kinases_N"/>
    <property type="match status" value="1"/>
</dbReference>
<evidence type="ECO:0000256" key="3">
    <source>
        <dbReference type="ARBA" id="ARBA00022777"/>
    </source>
</evidence>
<name>A0ABT1SSH7_9FIRM</name>
<dbReference type="InterPro" id="IPR006204">
    <property type="entry name" value="GHMP_kinase_N_dom"/>
</dbReference>
<feature type="domain" description="GHMP kinase N-terminal" evidence="5">
    <location>
        <begin position="58"/>
        <end position="120"/>
    </location>
</feature>
<comment type="caution">
    <text evidence="6">The sequence shown here is derived from an EMBL/GenBank/DDBJ whole genome shotgun (WGS) entry which is preliminary data.</text>
</comment>
<dbReference type="Proteomes" id="UP001206692">
    <property type="component" value="Unassembled WGS sequence"/>
</dbReference>